<comment type="caution">
    <text evidence="3">The sequence shown here is derived from an EMBL/GenBank/DDBJ whole genome shotgun (WGS) entry which is preliminary data.</text>
</comment>
<keyword evidence="2" id="KW-0472">Membrane</keyword>
<dbReference type="Proteomes" id="UP000535543">
    <property type="component" value="Unassembled WGS sequence"/>
</dbReference>
<sequence length="182" mass="18782">MSQPPVGPNDPGGYYPPQGGNNNPGSSPLSNLTITGWGLLGSAILTFIASLLPWWHVSVSILGIESSDSASGWNRFWILVPLLALAVGVVYALSVFKVIPAQAKLGLLYVYGGLAAFVVTILAIIDTATYGGAYEGSGVTFGPSFGVFVALITTAALTYFGALAAQESGQKLPIKVPGLPVK</sequence>
<dbReference type="AlphaFoldDB" id="A0A848KQJ3"/>
<dbReference type="RefSeq" id="WP_169593002.1">
    <property type="nucleotide sequence ID" value="NZ_VCQU01000011.1"/>
</dbReference>
<feature type="transmembrane region" description="Helical" evidence="2">
    <location>
        <begin position="37"/>
        <end position="56"/>
    </location>
</feature>
<feature type="region of interest" description="Disordered" evidence="1">
    <location>
        <begin position="1"/>
        <end position="20"/>
    </location>
</feature>
<feature type="transmembrane region" description="Helical" evidence="2">
    <location>
        <begin position="108"/>
        <end position="125"/>
    </location>
</feature>
<reference evidence="3 4" key="1">
    <citation type="submission" date="2019-05" db="EMBL/GenBank/DDBJ databases">
        <authorList>
            <person name="Lee S.D."/>
        </authorList>
    </citation>
    <scope>NUCLEOTIDE SEQUENCE [LARGE SCALE GENOMIC DNA]</scope>
    <source>
        <strain evidence="3 4">YC2-7</strain>
    </source>
</reference>
<evidence type="ECO:0000313" key="4">
    <source>
        <dbReference type="Proteomes" id="UP000535543"/>
    </source>
</evidence>
<name>A0A848KQJ3_9NOCA</name>
<organism evidence="3 4">
    <name type="scientific">Antrihabitans stalactiti</name>
    <dbReference type="NCBI Taxonomy" id="2584121"/>
    <lineage>
        <taxon>Bacteria</taxon>
        <taxon>Bacillati</taxon>
        <taxon>Actinomycetota</taxon>
        <taxon>Actinomycetes</taxon>
        <taxon>Mycobacteriales</taxon>
        <taxon>Nocardiaceae</taxon>
        <taxon>Antrihabitans</taxon>
    </lineage>
</organism>
<feature type="transmembrane region" description="Helical" evidence="2">
    <location>
        <begin position="145"/>
        <end position="165"/>
    </location>
</feature>
<accession>A0A848KQJ3</accession>
<evidence type="ECO:0000256" key="1">
    <source>
        <dbReference type="SAM" id="MobiDB-lite"/>
    </source>
</evidence>
<feature type="compositionally biased region" description="Low complexity" evidence="1">
    <location>
        <begin position="9"/>
        <end position="20"/>
    </location>
</feature>
<gene>
    <name evidence="3" type="ORF">FGL95_26250</name>
</gene>
<keyword evidence="4" id="KW-1185">Reference proteome</keyword>
<dbReference type="EMBL" id="VCQU01000011">
    <property type="protein sequence ID" value="NMN98540.1"/>
    <property type="molecule type" value="Genomic_DNA"/>
</dbReference>
<proteinExistence type="predicted"/>
<evidence type="ECO:0000256" key="2">
    <source>
        <dbReference type="SAM" id="Phobius"/>
    </source>
</evidence>
<reference evidence="3 4" key="2">
    <citation type="submission" date="2020-06" db="EMBL/GenBank/DDBJ databases">
        <title>Antribacter stalactiti gen. nov., sp. nov., a new member of the family Nacardiaceae isolated from a cave.</title>
        <authorList>
            <person name="Kim I.S."/>
        </authorList>
    </citation>
    <scope>NUCLEOTIDE SEQUENCE [LARGE SCALE GENOMIC DNA]</scope>
    <source>
        <strain evidence="3 4">YC2-7</strain>
    </source>
</reference>
<keyword evidence="2" id="KW-1133">Transmembrane helix</keyword>
<feature type="transmembrane region" description="Helical" evidence="2">
    <location>
        <begin position="76"/>
        <end position="96"/>
    </location>
</feature>
<evidence type="ECO:0000313" key="3">
    <source>
        <dbReference type="EMBL" id="NMN98540.1"/>
    </source>
</evidence>
<protein>
    <submittedName>
        <fullName evidence="3">Uncharacterized protein</fullName>
    </submittedName>
</protein>
<keyword evidence="2" id="KW-0812">Transmembrane</keyword>